<comment type="caution">
    <text evidence="3">The sequence shown here is derived from an EMBL/GenBank/DDBJ whole genome shotgun (WGS) entry which is preliminary data.</text>
</comment>
<dbReference type="GO" id="GO:0016787">
    <property type="term" value="F:hydrolase activity"/>
    <property type="evidence" value="ECO:0007669"/>
    <property type="project" value="InterPro"/>
</dbReference>
<dbReference type="InterPro" id="IPR004843">
    <property type="entry name" value="Calcineurin-like_PHP"/>
</dbReference>
<dbReference type="SUPFAM" id="SSF56300">
    <property type="entry name" value="Metallo-dependent phosphatases"/>
    <property type="match status" value="1"/>
</dbReference>
<dbReference type="EMBL" id="NAJL01000003">
    <property type="protein sequence ID" value="TKA33163.1"/>
    <property type="molecule type" value="Genomic_DNA"/>
</dbReference>
<sequence>MPSSIPTRFLMVSDTHGEALNNQCTTEADVVIHCGDLTDESKLSEFEAAITLLKSFQAPLKLVIAGNHDFTLDTPTFVNILSAINPPLEDDLIQREYGSFGQARALFERQDARESGIRFLDEGTHHINLANGATLTIYASPYTCSKSTGWGFQYKPSEDHEWRIEPGTDVVATHAPPEGVLDRAGDGKRAGSGSLFAAVARAKPALHCFGHIHESWGARKVKWRDDVSEAPSHFTSIDNDESALIESLATIRAKRFDTEELVARKKAKLERYEKEGVCTATAQRIDKGSQTLFVNAAIEGPEDHLQQLPWLTEIELPRSSAVSRAPGSAAKRSAPDSDEDDEIHAAKRSCVSTV</sequence>
<evidence type="ECO:0000259" key="2">
    <source>
        <dbReference type="Pfam" id="PF00149"/>
    </source>
</evidence>
<dbReference type="OrthoDB" id="630188at2759"/>
<gene>
    <name evidence="3" type="ORF">B0A50_00716</name>
</gene>
<dbReference type="PANTHER" id="PTHR12905:SF0">
    <property type="entry name" value="CALCINEURIN-LIKE PHOSPHOESTERASE DOMAIN-CONTAINING PROTEIN"/>
    <property type="match status" value="1"/>
</dbReference>
<dbReference type="Gene3D" id="3.60.21.10">
    <property type="match status" value="1"/>
</dbReference>
<proteinExistence type="predicted"/>
<dbReference type="CDD" id="cd07379">
    <property type="entry name" value="MPP_239FB"/>
    <property type="match status" value="1"/>
</dbReference>
<evidence type="ECO:0000313" key="3">
    <source>
        <dbReference type="EMBL" id="TKA33163.1"/>
    </source>
</evidence>
<dbReference type="InterPro" id="IPR051693">
    <property type="entry name" value="UPF0046_metallophosphoest"/>
</dbReference>
<feature type="domain" description="Calcineurin-like phosphoesterase" evidence="2">
    <location>
        <begin position="8"/>
        <end position="214"/>
    </location>
</feature>
<protein>
    <recommendedName>
        <fullName evidence="2">Calcineurin-like phosphoesterase domain-containing protein</fullName>
    </recommendedName>
</protein>
<dbReference type="Proteomes" id="UP000308549">
    <property type="component" value="Unassembled WGS sequence"/>
</dbReference>
<evidence type="ECO:0000313" key="4">
    <source>
        <dbReference type="Proteomes" id="UP000308549"/>
    </source>
</evidence>
<dbReference type="InterPro" id="IPR029052">
    <property type="entry name" value="Metallo-depent_PP-like"/>
</dbReference>
<organism evidence="3 4">
    <name type="scientific">Salinomyces thailandicus</name>
    <dbReference type="NCBI Taxonomy" id="706561"/>
    <lineage>
        <taxon>Eukaryota</taxon>
        <taxon>Fungi</taxon>
        <taxon>Dikarya</taxon>
        <taxon>Ascomycota</taxon>
        <taxon>Pezizomycotina</taxon>
        <taxon>Dothideomycetes</taxon>
        <taxon>Dothideomycetidae</taxon>
        <taxon>Mycosphaerellales</taxon>
        <taxon>Teratosphaeriaceae</taxon>
        <taxon>Salinomyces</taxon>
    </lineage>
</organism>
<reference evidence="3 4" key="1">
    <citation type="submission" date="2017-03" db="EMBL/GenBank/DDBJ databases">
        <title>Genomes of endolithic fungi from Antarctica.</title>
        <authorList>
            <person name="Coleine C."/>
            <person name="Masonjones S."/>
            <person name="Stajich J.E."/>
        </authorList>
    </citation>
    <scope>NUCLEOTIDE SEQUENCE [LARGE SCALE GENOMIC DNA]</scope>
    <source>
        <strain evidence="3 4">CCFEE 6315</strain>
    </source>
</reference>
<feature type="region of interest" description="Disordered" evidence="1">
    <location>
        <begin position="319"/>
        <end position="354"/>
    </location>
</feature>
<keyword evidence="4" id="KW-1185">Reference proteome</keyword>
<accession>A0A4U0UCG8</accession>
<dbReference type="Pfam" id="PF00149">
    <property type="entry name" value="Metallophos"/>
    <property type="match status" value="1"/>
</dbReference>
<dbReference type="AlphaFoldDB" id="A0A4U0UCG8"/>
<dbReference type="PANTHER" id="PTHR12905">
    <property type="entry name" value="METALLOPHOSPHOESTERASE"/>
    <property type="match status" value="1"/>
</dbReference>
<name>A0A4U0UCG8_9PEZI</name>
<evidence type="ECO:0000256" key="1">
    <source>
        <dbReference type="SAM" id="MobiDB-lite"/>
    </source>
</evidence>